<evidence type="ECO:0000256" key="1">
    <source>
        <dbReference type="ARBA" id="ARBA00022705"/>
    </source>
</evidence>
<dbReference type="SUPFAM" id="SSF46565">
    <property type="entry name" value="Chaperone J-domain"/>
    <property type="match status" value="1"/>
</dbReference>
<keyword evidence="1" id="KW-0235">DNA replication</keyword>
<dbReference type="InterPro" id="IPR001623">
    <property type="entry name" value="DnaJ_domain"/>
</dbReference>
<dbReference type="CDD" id="cd06257">
    <property type="entry name" value="DnaJ"/>
    <property type="match status" value="1"/>
</dbReference>
<reference evidence="5 6" key="1">
    <citation type="submission" date="2020-06" db="EMBL/GenBank/DDBJ databases">
        <title>Genomic analysis of Salicibibacter sp. NKC5-3.</title>
        <authorList>
            <person name="Oh Y.J."/>
        </authorList>
    </citation>
    <scope>NUCLEOTIDE SEQUENCE [LARGE SCALE GENOMIC DNA]</scope>
    <source>
        <strain evidence="5 6">NKC5-3</strain>
    </source>
</reference>
<dbReference type="InterPro" id="IPR018253">
    <property type="entry name" value="DnaJ_domain_CS"/>
</dbReference>
<proteinExistence type="predicted"/>
<gene>
    <name evidence="5" type="ORF">HUG15_04620</name>
</gene>
<dbReference type="SMART" id="SM00271">
    <property type="entry name" value="DnaJ"/>
    <property type="match status" value="1"/>
</dbReference>
<dbReference type="Proteomes" id="UP000595823">
    <property type="component" value="Chromosome"/>
</dbReference>
<dbReference type="PRINTS" id="PR00625">
    <property type="entry name" value="JDOMAIN"/>
</dbReference>
<feature type="domain" description="J" evidence="4">
    <location>
        <begin position="8"/>
        <end position="67"/>
    </location>
</feature>
<dbReference type="InterPro" id="IPR051938">
    <property type="entry name" value="Apopto_cytoskel_mod"/>
</dbReference>
<dbReference type="PROSITE" id="PS50076">
    <property type="entry name" value="DNAJ_2"/>
    <property type="match status" value="1"/>
</dbReference>
<dbReference type="GO" id="GO:0006260">
    <property type="term" value="P:DNA replication"/>
    <property type="evidence" value="ECO:0007669"/>
    <property type="project" value="UniProtKB-KW"/>
</dbReference>
<dbReference type="Pfam" id="PF00226">
    <property type="entry name" value="DnaJ"/>
    <property type="match status" value="1"/>
</dbReference>
<dbReference type="InterPro" id="IPR036869">
    <property type="entry name" value="J_dom_sf"/>
</dbReference>
<protein>
    <submittedName>
        <fullName evidence="5">DnaJ domain-containing protein</fullName>
    </submittedName>
</protein>
<dbReference type="Gene3D" id="1.10.287.110">
    <property type="entry name" value="DnaJ domain"/>
    <property type="match status" value="1"/>
</dbReference>
<sequence length="413" mass="48633">MAQAKQESLYKRLGTNANISQRRIKEKYINAVKQHPPETDPNRFEEIREAYETLKDPVKRKQYDISRKYGGQIDKMFEEARDHFQRGNEKKAEEMYEQITAINPGNLHAQSDLMRILVNRGDVQAARQIFDQALNNTRLENYNLSLGNLYSLYARILIDHDHMETAFDLFEEGWEKALDRTSQRVIAEGLSILCVILEKFERAIEVAEQALPLDGEETFDDWPVYAQWLRAIGNAHHWSLLGKAKSRFLKFIDVIEEKEEKEELLNSVMDEYDKAFDHQYYRVAEVFLALAQRIDPANPDIKEDIKEIKKLVHLEKQMDRLSRDEKIYPMVIIHAEKLYSNVNDDLDAAMTPLPPIPKDFEEAEDWYAAGILKLKKQYPAVYNYFKSRWDELFAETTKHFNRERKRALKKLKL</sequence>
<accession>A0A7T7CAJ2</accession>
<evidence type="ECO:0000313" key="5">
    <source>
        <dbReference type="EMBL" id="QQK74954.1"/>
    </source>
</evidence>
<keyword evidence="6" id="KW-1185">Reference proteome</keyword>
<keyword evidence="2" id="KW-0346">Stress response</keyword>
<evidence type="ECO:0000256" key="3">
    <source>
        <dbReference type="ARBA" id="ARBA00023186"/>
    </source>
</evidence>
<dbReference type="RefSeq" id="WP_200127437.1">
    <property type="nucleotide sequence ID" value="NZ_CP054705.1"/>
</dbReference>
<dbReference type="PROSITE" id="PS00636">
    <property type="entry name" value="DNAJ_1"/>
    <property type="match status" value="1"/>
</dbReference>
<dbReference type="PANTHER" id="PTHR44145:SF3">
    <property type="entry name" value="DNAJ HOMOLOG SUBFAMILY A MEMBER 3, MITOCHONDRIAL"/>
    <property type="match status" value="1"/>
</dbReference>
<name>A0A7T7CAJ2_9BACI</name>
<dbReference type="Pfam" id="PF14559">
    <property type="entry name" value="TPR_19"/>
    <property type="match status" value="1"/>
</dbReference>
<evidence type="ECO:0000259" key="4">
    <source>
        <dbReference type="PROSITE" id="PS50076"/>
    </source>
</evidence>
<dbReference type="KEGG" id="scia:HUG15_04620"/>
<organism evidence="5 6">
    <name type="scientific">Salicibibacter cibarius</name>
    <dbReference type="NCBI Taxonomy" id="2743000"/>
    <lineage>
        <taxon>Bacteria</taxon>
        <taxon>Bacillati</taxon>
        <taxon>Bacillota</taxon>
        <taxon>Bacilli</taxon>
        <taxon>Bacillales</taxon>
        <taxon>Bacillaceae</taxon>
        <taxon>Salicibibacter</taxon>
    </lineage>
</organism>
<dbReference type="EMBL" id="CP054705">
    <property type="protein sequence ID" value="QQK74954.1"/>
    <property type="molecule type" value="Genomic_DNA"/>
</dbReference>
<dbReference type="InterPro" id="IPR011990">
    <property type="entry name" value="TPR-like_helical_dom_sf"/>
</dbReference>
<keyword evidence="3" id="KW-0143">Chaperone</keyword>
<dbReference type="PANTHER" id="PTHR44145">
    <property type="entry name" value="DNAJ HOMOLOG SUBFAMILY A MEMBER 3, MITOCHONDRIAL"/>
    <property type="match status" value="1"/>
</dbReference>
<evidence type="ECO:0000256" key="2">
    <source>
        <dbReference type="ARBA" id="ARBA00023016"/>
    </source>
</evidence>
<evidence type="ECO:0000313" key="6">
    <source>
        <dbReference type="Proteomes" id="UP000595823"/>
    </source>
</evidence>
<dbReference type="SUPFAM" id="SSF48452">
    <property type="entry name" value="TPR-like"/>
    <property type="match status" value="1"/>
</dbReference>
<dbReference type="Gene3D" id="1.25.40.10">
    <property type="entry name" value="Tetratricopeptide repeat domain"/>
    <property type="match status" value="1"/>
</dbReference>
<dbReference type="AlphaFoldDB" id="A0A7T7CAJ2"/>